<sequence length="451" mass="51469">MNHLVGRFFGKIDQTHDRGYAIFNEVGGMLRREQWLQVENTDVLLRPLFHTAEDLKRLEEDIVHLFQLMFHIPDRLFEGDVSKMCDLLGLNSLQKKVVESTWVHQEVLIGRADLYKDKSGSFKLLEFNVHSSTGGLENAEFNRVLLHHPFFRDFVNEESLSFIDSVDGVAEALWDASIKRGLGNRPKVAIVDWPSTYPAMVKKMDRFAGLLRKRGFDAFSCHLGELDYRDGVLYADSTPVDILYRTFVIDEITETPSLLKPVLEAVRDDRVLLVMSFVAELVGNKGVLAFLSDPRYQKSFNDDERRLIDRFVPWTRFVQPGMTDWNGEQMDITEILLEQQSEMVLKPVCGFGGMGVQLGWCLSPDEWKELVERILNGKTLYVMQKRVHPELEPMLFLTSQGIQEHKVMINWGVFTANGRYNGSFARGTISEGDAVVNVSRGAATGCVFHQN</sequence>
<proteinExistence type="predicted"/>
<keyword evidence="2" id="KW-1185">Reference proteome</keyword>
<reference evidence="1 2" key="1">
    <citation type="submission" date="2023-07" db="EMBL/GenBank/DDBJ databases">
        <title>Genomic Encyclopedia of Type Strains, Phase IV (KMG-IV): sequencing the most valuable type-strain genomes for metagenomic binning, comparative biology and taxonomic classification.</title>
        <authorList>
            <person name="Goeker M."/>
        </authorList>
    </citation>
    <scope>NUCLEOTIDE SEQUENCE [LARGE SCALE GENOMIC DNA]</scope>
    <source>
        <strain evidence="1 2">DSM 45903</strain>
    </source>
</reference>
<name>A0ABU1IR03_9BACL</name>
<dbReference type="Gene3D" id="3.30.1490.270">
    <property type="match status" value="1"/>
</dbReference>
<dbReference type="RefSeq" id="WP_309866664.1">
    <property type="nucleotide sequence ID" value="NZ_JAVDQG010000005.1"/>
</dbReference>
<evidence type="ECO:0000313" key="2">
    <source>
        <dbReference type="Proteomes" id="UP001185012"/>
    </source>
</evidence>
<protein>
    <submittedName>
        <fullName evidence="1">Glutathionylspermidine synthase</fullName>
    </submittedName>
</protein>
<dbReference type="Proteomes" id="UP001185012">
    <property type="component" value="Unassembled WGS sequence"/>
</dbReference>
<dbReference type="SUPFAM" id="SSF56059">
    <property type="entry name" value="Glutathione synthetase ATP-binding domain-like"/>
    <property type="match status" value="1"/>
</dbReference>
<organism evidence="1 2">
    <name type="scientific">Desmospora profundinema</name>
    <dbReference type="NCBI Taxonomy" id="1571184"/>
    <lineage>
        <taxon>Bacteria</taxon>
        <taxon>Bacillati</taxon>
        <taxon>Bacillota</taxon>
        <taxon>Bacilli</taxon>
        <taxon>Bacillales</taxon>
        <taxon>Thermoactinomycetaceae</taxon>
        <taxon>Desmospora</taxon>
    </lineage>
</organism>
<gene>
    <name evidence="1" type="ORF">JOE21_002591</name>
</gene>
<accession>A0ABU1IR03</accession>
<evidence type="ECO:0000313" key="1">
    <source>
        <dbReference type="EMBL" id="MDR6226584.1"/>
    </source>
</evidence>
<dbReference type="EMBL" id="JAVDQG010000005">
    <property type="protein sequence ID" value="MDR6226584.1"/>
    <property type="molecule type" value="Genomic_DNA"/>
</dbReference>
<comment type="caution">
    <text evidence="1">The sequence shown here is derived from an EMBL/GenBank/DDBJ whole genome shotgun (WGS) entry which is preliminary data.</text>
</comment>